<comment type="caution">
    <text evidence="2">The sequence shown here is derived from an EMBL/GenBank/DDBJ whole genome shotgun (WGS) entry which is preliminary data.</text>
</comment>
<keyword evidence="1" id="KW-0812">Transmembrane</keyword>
<keyword evidence="3" id="KW-1185">Reference proteome</keyword>
<sequence length="234" mass="26336">MKELFEAAFSGVNIIPTVFLLLILVYWIFVIIGAMDMDVINVDIETDVDLDVDVDVDADVDMDADADVDSDVEADSHDIGSVAFLNSILTFFNLGKIPFMVWLSFLIIPMWVISILFNHYLHNSSFIISLVALIPNVVASLLVSKILTTPIAAIFTKIKKNDDDQFKYTGKMCTVLMQASHNRFGQAEIKRDGNTYRVNILTKDESIVLDKGQTALIIEYIPEKKCYLVEPYKI</sequence>
<gene>
    <name evidence="2" type="ORF">KEM10_05235</name>
</gene>
<evidence type="ECO:0000313" key="2">
    <source>
        <dbReference type="EMBL" id="MBS2097673.1"/>
    </source>
</evidence>
<dbReference type="Proteomes" id="UP000708576">
    <property type="component" value="Unassembled WGS sequence"/>
</dbReference>
<keyword evidence="1" id="KW-0472">Membrane</keyword>
<feature type="transmembrane region" description="Helical" evidence="1">
    <location>
        <begin position="99"/>
        <end position="120"/>
    </location>
</feature>
<proteinExistence type="predicted"/>
<keyword evidence="1" id="KW-1133">Transmembrane helix</keyword>
<dbReference type="EMBL" id="JAGUCO010000002">
    <property type="protein sequence ID" value="MBS2097673.1"/>
    <property type="molecule type" value="Genomic_DNA"/>
</dbReference>
<accession>A0ABS5JS63</accession>
<feature type="transmembrane region" description="Helical" evidence="1">
    <location>
        <begin position="12"/>
        <end position="32"/>
    </location>
</feature>
<reference evidence="2 3" key="1">
    <citation type="journal article" date="2015" name="Int. J. Syst. Evol. Microbiol.">
        <title>Carboxylicivirga linearis sp. nov., isolated from a sea cucumber culture pond.</title>
        <authorList>
            <person name="Wang F.Q."/>
            <person name="Zhou Y.X."/>
            <person name="Lin X.Z."/>
            <person name="Chen G.J."/>
            <person name="Du Z.J."/>
        </authorList>
    </citation>
    <scope>NUCLEOTIDE SEQUENCE [LARGE SCALE GENOMIC DNA]</scope>
    <source>
        <strain evidence="2 3">FB218</strain>
    </source>
</reference>
<dbReference type="RefSeq" id="WP_212214378.1">
    <property type="nucleotide sequence ID" value="NZ_JAGUCO010000002.1"/>
</dbReference>
<name>A0ABS5JS63_9BACT</name>
<evidence type="ECO:0000313" key="3">
    <source>
        <dbReference type="Proteomes" id="UP000708576"/>
    </source>
</evidence>
<protein>
    <submittedName>
        <fullName evidence="2">DUF1449 family protein</fullName>
    </submittedName>
</protein>
<evidence type="ECO:0000256" key="1">
    <source>
        <dbReference type="SAM" id="Phobius"/>
    </source>
</evidence>
<organism evidence="2 3">
    <name type="scientific">Carboxylicivirga linearis</name>
    <dbReference type="NCBI Taxonomy" id="1628157"/>
    <lineage>
        <taxon>Bacteria</taxon>
        <taxon>Pseudomonadati</taxon>
        <taxon>Bacteroidota</taxon>
        <taxon>Bacteroidia</taxon>
        <taxon>Marinilabiliales</taxon>
        <taxon>Marinilabiliaceae</taxon>
        <taxon>Carboxylicivirga</taxon>
    </lineage>
</organism>
<feature type="transmembrane region" description="Helical" evidence="1">
    <location>
        <begin position="126"/>
        <end position="147"/>
    </location>
</feature>